<feature type="compositionally biased region" description="Polar residues" evidence="8">
    <location>
        <begin position="119"/>
        <end position="128"/>
    </location>
</feature>
<dbReference type="PROSITE" id="PS50067">
    <property type="entry name" value="KINESIN_MOTOR_2"/>
    <property type="match status" value="1"/>
</dbReference>
<evidence type="ECO:0000256" key="7">
    <source>
        <dbReference type="RuleBase" id="RU000394"/>
    </source>
</evidence>
<dbReference type="AlphaFoldDB" id="A0A8H3TWR4"/>
<dbReference type="Pfam" id="PF00225">
    <property type="entry name" value="Kinesin"/>
    <property type="match status" value="1"/>
</dbReference>
<accession>A0A8H3TWR4</accession>
<keyword evidence="11" id="KW-1185">Reference proteome</keyword>
<dbReference type="GO" id="GO:0005524">
    <property type="term" value="F:ATP binding"/>
    <property type="evidence" value="ECO:0007669"/>
    <property type="project" value="UniProtKB-UniRule"/>
</dbReference>
<dbReference type="SUPFAM" id="SSF52540">
    <property type="entry name" value="P-loop containing nucleoside triphosphate hydrolases"/>
    <property type="match status" value="1"/>
</dbReference>
<evidence type="ECO:0000259" key="9">
    <source>
        <dbReference type="PROSITE" id="PS50067"/>
    </source>
</evidence>
<feature type="compositionally biased region" description="Basic and acidic residues" evidence="8">
    <location>
        <begin position="305"/>
        <end position="319"/>
    </location>
</feature>
<dbReference type="InterPro" id="IPR027640">
    <property type="entry name" value="Kinesin-like_fam"/>
</dbReference>
<feature type="compositionally biased region" description="Polar residues" evidence="8">
    <location>
        <begin position="81"/>
        <end position="94"/>
    </location>
</feature>
<feature type="region of interest" description="Disordered" evidence="8">
    <location>
        <begin position="1"/>
        <end position="235"/>
    </location>
</feature>
<dbReference type="Gene3D" id="3.40.850.10">
    <property type="entry name" value="Kinesin motor domain"/>
    <property type="match status" value="1"/>
</dbReference>
<sequence length="790" mass="86090">MSSPIKAGNESMIKPPTMLPISRLPRLNSTPVKSQGLARREEADQENAMGIMETGIPGRKRKEPEDEGLETEHGTGAKRMASTSRLTTARTVSGGTSGTAPFVPQPRPPSTIRKPINAIGSTTVRSMTSSSAAGSRPGSSMSMASTAAPGRRPIASTSTTTRPGMSRAPSSSTAPALRTSRTASNPNLRGLATSQAAAPPSRLNRSVMGGPSGASGVKRISPGSRSVLGRSVGAAGRARSVMMDFEEEDPMASRMAKLEALVAIDQENMQALKNGQQELQARLNSTQSDEREARRNLSSAGEEMAAMREKHRDEVDELERKLSKKERERKEMEDDCRDLKHELESSKGEVRDLKTALSVQATSQLTVQAELQALRVTNARQLEEIQNHILAVQQAEQAVCRANERVKEVEEDLRTAETIRRKLHNQVQELKGNIRVFARVRPPIGNEVSSPDDLAEMDYPAKGVVTASGQEPLTIYKSRDNAEGKNTREAVKFSFDKVFQPAEGQKEVFEEISMLAQSVLDGYNVCIFAYGQTGSGKSWTMEGGPTSETAGMIPRAIEMIFRETQALKELGWQYAMTGQFVEIYNEKINDLFGNDSFDVAKHEVRHEGTSTSVTGIVPCPLESAEQVASLMVRASGRRAVAATMMNERSSRSHSVFSLKVKGYNPLTNESCEGVLNLVDLAGSERLDKAGTAEHKDRMKETININKSLSSLQNVIQKLSEKSTDGKTHVNYRDSQLTYLLQNSLSGSSKTLMFCNLSPLAVHTNETLNSLRFATKVNSTVIGSAKRQSRS</sequence>
<feature type="compositionally biased region" description="Polar residues" evidence="8">
    <location>
        <begin position="155"/>
        <end position="196"/>
    </location>
</feature>
<evidence type="ECO:0000256" key="1">
    <source>
        <dbReference type="ARBA" id="ARBA00010899"/>
    </source>
</evidence>
<evidence type="ECO:0000256" key="5">
    <source>
        <dbReference type="ARBA" id="ARBA00023175"/>
    </source>
</evidence>
<dbReference type="InterPro" id="IPR036961">
    <property type="entry name" value="Kinesin_motor_dom_sf"/>
</dbReference>
<evidence type="ECO:0000256" key="6">
    <source>
        <dbReference type="PROSITE-ProRule" id="PRU00283"/>
    </source>
</evidence>
<evidence type="ECO:0000256" key="3">
    <source>
        <dbReference type="ARBA" id="ARBA00022741"/>
    </source>
</evidence>
<evidence type="ECO:0000313" key="11">
    <source>
        <dbReference type="Proteomes" id="UP000620104"/>
    </source>
</evidence>
<reference evidence="10" key="1">
    <citation type="submission" date="2020-07" db="EMBL/GenBank/DDBJ databases">
        <title>Draft Genome Sequence of a Deep-Sea Yeast, Naganishia (Cryptococcus) liquefaciens strain N6.</title>
        <authorList>
            <person name="Han Y.W."/>
            <person name="Kajitani R."/>
            <person name="Morimoto H."/>
            <person name="Parhat M."/>
            <person name="Tsubouchi H."/>
            <person name="Bakenova O."/>
            <person name="Ogata M."/>
            <person name="Argunhan B."/>
            <person name="Aoki R."/>
            <person name="Kajiwara S."/>
            <person name="Itoh T."/>
            <person name="Iwasaki H."/>
        </authorList>
    </citation>
    <scope>NUCLEOTIDE SEQUENCE</scope>
    <source>
        <strain evidence="10">N6</strain>
    </source>
</reference>
<dbReference type="InterPro" id="IPR027417">
    <property type="entry name" value="P-loop_NTPase"/>
</dbReference>
<dbReference type="InterPro" id="IPR001752">
    <property type="entry name" value="Kinesin_motor_dom"/>
</dbReference>
<dbReference type="EMBL" id="BLZA01000030">
    <property type="protein sequence ID" value="GHJ88200.1"/>
    <property type="molecule type" value="Genomic_DNA"/>
</dbReference>
<dbReference type="Proteomes" id="UP000620104">
    <property type="component" value="Unassembled WGS sequence"/>
</dbReference>
<dbReference type="GO" id="GO:0008017">
    <property type="term" value="F:microtubule binding"/>
    <property type="evidence" value="ECO:0007669"/>
    <property type="project" value="InterPro"/>
</dbReference>
<feature type="region of interest" description="Disordered" evidence="8">
    <location>
        <begin position="282"/>
        <end position="319"/>
    </location>
</feature>
<protein>
    <recommendedName>
        <fullName evidence="7">Kinesin-like protein</fullName>
    </recommendedName>
</protein>
<feature type="domain" description="Kinesin motor" evidence="9">
    <location>
        <begin position="433"/>
        <end position="779"/>
    </location>
</feature>
<evidence type="ECO:0000256" key="2">
    <source>
        <dbReference type="ARBA" id="ARBA00022701"/>
    </source>
</evidence>
<dbReference type="GO" id="GO:0003777">
    <property type="term" value="F:microtubule motor activity"/>
    <property type="evidence" value="ECO:0007669"/>
    <property type="project" value="InterPro"/>
</dbReference>
<feature type="binding site" evidence="6">
    <location>
        <begin position="531"/>
        <end position="538"/>
    </location>
    <ligand>
        <name>ATP</name>
        <dbReference type="ChEBI" id="CHEBI:30616"/>
    </ligand>
</feature>
<keyword evidence="3 6" id="KW-0547">Nucleotide-binding</keyword>
<organism evidence="10 11">
    <name type="scientific">Naganishia liquefaciens</name>
    <dbReference type="NCBI Taxonomy" id="104408"/>
    <lineage>
        <taxon>Eukaryota</taxon>
        <taxon>Fungi</taxon>
        <taxon>Dikarya</taxon>
        <taxon>Basidiomycota</taxon>
        <taxon>Agaricomycotina</taxon>
        <taxon>Tremellomycetes</taxon>
        <taxon>Filobasidiales</taxon>
        <taxon>Filobasidiaceae</taxon>
        <taxon>Naganishia</taxon>
    </lineage>
</organism>
<keyword evidence="4 6" id="KW-0067">ATP-binding</keyword>
<feature type="compositionally biased region" description="Low complexity" evidence="8">
    <location>
        <begin position="129"/>
        <end position="145"/>
    </location>
</feature>
<dbReference type="PRINTS" id="PR00380">
    <property type="entry name" value="KINESINHEAVY"/>
</dbReference>
<dbReference type="GO" id="GO:0005874">
    <property type="term" value="C:microtubule"/>
    <property type="evidence" value="ECO:0007669"/>
    <property type="project" value="UniProtKB-KW"/>
</dbReference>
<comment type="similarity">
    <text evidence="1">Belongs to the TRAFAC class myosin-kinesin ATPase superfamily. Kinesin family. KIN-14 subfamily.</text>
</comment>
<proteinExistence type="inferred from homology"/>
<dbReference type="InterPro" id="IPR019821">
    <property type="entry name" value="Kinesin_motor_CS"/>
</dbReference>
<evidence type="ECO:0000313" key="10">
    <source>
        <dbReference type="EMBL" id="GHJ88200.1"/>
    </source>
</evidence>
<keyword evidence="5 6" id="KW-0505">Motor protein</keyword>
<dbReference type="PANTHER" id="PTHR47972:SF45">
    <property type="entry name" value="PROTEIN CLARET SEGREGATIONAL"/>
    <property type="match status" value="1"/>
</dbReference>
<keyword evidence="2 7" id="KW-0493">Microtubule</keyword>
<dbReference type="PROSITE" id="PS00411">
    <property type="entry name" value="KINESIN_MOTOR_1"/>
    <property type="match status" value="1"/>
</dbReference>
<dbReference type="PANTHER" id="PTHR47972">
    <property type="entry name" value="KINESIN-LIKE PROTEIN KLP-3"/>
    <property type="match status" value="1"/>
</dbReference>
<dbReference type="OrthoDB" id="3176171at2759"/>
<name>A0A8H3TWR4_9TREE</name>
<gene>
    <name evidence="10" type="ORF">NliqN6_4602</name>
</gene>
<comment type="caution">
    <text evidence="10">The sequence shown here is derived from an EMBL/GenBank/DDBJ whole genome shotgun (WGS) entry which is preliminary data.</text>
</comment>
<evidence type="ECO:0000256" key="4">
    <source>
        <dbReference type="ARBA" id="ARBA00022840"/>
    </source>
</evidence>
<dbReference type="SMART" id="SM00129">
    <property type="entry name" value="KISc"/>
    <property type="match status" value="1"/>
</dbReference>
<evidence type="ECO:0000256" key="8">
    <source>
        <dbReference type="SAM" id="MobiDB-lite"/>
    </source>
</evidence>
<dbReference type="GO" id="GO:0007018">
    <property type="term" value="P:microtubule-based movement"/>
    <property type="evidence" value="ECO:0007669"/>
    <property type="project" value="InterPro"/>
</dbReference>